<name>A0A2G9QAB5_AQUCT</name>
<dbReference type="Proteomes" id="UP000228934">
    <property type="component" value="Unassembled WGS sequence"/>
</dbReference>
<proteinExistence type="predicted"/>
<sequence length="107" mass="11991">MSISIIDQSAGNVSSVKTSYTPEKPHGVSKCIHVQCAGEIHHIHPRSHTGQQPYSHPVCGKCFIYKLLTHQIFQSDEHPHSWSECGKLFSYETPPGHAWIKTCPVQE</sequence>
<keyword evidence="2" id="KW-1185">Reference proteome</keyword>
<evidence type="ECO:0000313" key="2">
    <source>
        <dbReference type="Proteomes" id="UP000228934"/>
    </source>
</evidence>
<dbReference type="OrthoDB" id="4748970at2759"/>
<accession>A0A2G9QAB5</accession>
<feature type="non-terminal residue" evidence="1">
    <location>
        <position position="107"/>
    </location>
</feature>
<gene>
    <name evidence="1" type="ORF">AB205_0072360</name>
</gene>
<organism evidence="1 2">
    <name type="scientific">Aquarana catesbeiana</name>
    <name type="common">American bullfrog</name>
    <name type="synonym">Rana catesbeiana</name>
    <dbReference type="NCBI Taxonomy" id="8400"/>
    <lineage>
        <taxon>Eukaryota</taxon>
        <taxon>Metazoa</taxon>
        <taxon>Chordata</taxon>
        <taxon>Craniata</taxon>
        <taxon>Vertebrata</taxon>
        <taxon>Euteleostomi</taxon>
        <taxon>Amphibia</taxon>
        <taxon>Batrachia</taxon>
        <taxon>Anura</taxon>
        <taxon>Neobatrachia</taxon>
        <taxon>Ranoidea</taxon>
        <taxon>Ranidae</taxon>
        <taxon>Aquarana</taxon>
    </lineage>
</organism>
<dbReference type="AlphaFoldDB" id="A0A2G9QAB5"/>
<dbReference type="InterPro" id="IPR036236">
    <property type="entry name" value="Znf_C2H2_sf"/>
</dbReference>
<dbReference type="EMBL" id="KZ039387">
    <property type="protein sequence ID" value="PIO12520.1"/>
    <property type="molecule type" value="Genomic_DNA"/>
</dbReference>
<protein>
    <recommendedName>
        <fullName evidence="3">C2H2-type domain-containing protein</fullName>
    </recommendedName>
</protein>
<evidence type="ECO:0008006" key="3">
    <source>
        <dbReference type="Google" id="ProtNLM"/>
    </source>
</evidence>
<evidence type="ECO:0000313" key="1">
    <source>
        <dbReference type="EMBL" id="PIO12520.1"/>
    </source>
</evidence>
<dbReference type="Gene3D" id="3.30.160.60">
    <property type="entry name" value="Classic Zinc Finger"/>
    <property type="match status" value="1"/>
</dbReference>
<dbReference type="SUPFAM" id="SSF57667">
    <property type="entry name" value="beta-beta-alpha zinc fingers"/>
    <property type="match status" value="1"/>
</dbReference>
<reference evidence="2" key="1">
    <citation type="journal article" date="2017" name="Nat. Commun.">
        <title>The North American bullfrog draft genome provides insight into hormonal regulation of long noncoding RNA.</title>
        <authorList>
            <person name="Hammond S.A."/>
            <person name="Warren R.L."/>
            <person name="Vandervalk B.P."/>
            <person name="Kucuk E."/>
            <person name="Khan H."/>
            <person name="Gibb E.A."/>
            <person name="Pandoh P."/>
            <person name="Kirk H."/>
            <person name="Zhao Y."/>
            <person name="Jones M."/>
            <person name="Mungall A.J."/>
            <person name="Coope R."/>
            <person name="Pleasance S."/>
            <person name="Moore R.A."/>
            <person name="Holt R.A."/>
            <person name="Round J.M."/>
            <person name="Ohora S."/>
            <person name="Walle B.V."/>
            <person name="Veldhoen N."/>
            <person name="Helbing C.C."/>
            <person name="Birol I."/>
        </authorList>
    </citation>
    <scope>NUCLEOTIDE SEQUENCE [LARGE SCALE GENOMIC DNA]</scope>
</reference>